<sequence length="584" mass="59166">MVGFFLLIMKHFFSGMRGGLLAGLLAFMLLALGPVARAQAPAWQSAFAFTQPVGSTSQVTGTATDANGSVYLTGFFVGTISFGNTTLISAGGSDVFVAKWHPATSSFIWAQRGGGTSDERATALTINGNNLYLTGYFTSATASFGSTTLSNNAPNNTGADYDVFVAKLTDAGGAGSFAWAAKAGGTGADRAYTIVAAGNAVYIGGSFEGTATFGSITLTSSRGSELFVAKLLDTGTTSVFSWVKQARSTDNSINVNALAVSGTSIYAAGSFLGATATLGTVTISNSSSNFDGFVAKLTDVGSTADFVWAHRMGGVDTDNVQGLAVRSNALYVSGNFLGTATFGNLTLNSVGLYDLFVAKLTDAGSSGSFIWVQRAGGLDNDYAPALVVNGTSLCVGGAFKGTADFGNTTLTAAGDFDVFAAKIIDAGSTGSFTWAQRAGGTGIDAAATVVLDRNTIYIAGGLTPPASFGNFAVAGQPGTRTGFLASLTDATLTSTTPALSGAAFTLSPNPARTSTTVQLPALPSATTVTLTVLDVLGRAVRSATVALPPAGLRHELSLTGLAPSLYVIKVQAGAATAARRLVVE</sequence>
<gene>
    <name evidence="1" type="ORF">GCM10022409_32180</name>
</gene>
<proteinExistence type="predicted"/>
<keyword evidence="2" id="KW-1185">Reference proteome</keyword>
<dbReference type="EMBL" id="BAABDK010000025">
    <property type="protein sequence ID" value="GAA4043717.1"/>
    <property type="molecule type" value="Genomic_DNA"/>
</dbReference>
<dbReference type="InterPro" id="IPR026444">
    <property type="entry name" value="Secre_tail"/>
</dbReference>
<evidence type="ECO:0008006" key="3">
    <source>
        <dbReference type="Google" id="ProtNLM"/>
    </source>
</evidence>
<dbReference type="NCBIfam" id="TIGR04183">
    <property type="entry name" value="Por_Secre_tail"/>
    <property type="match status" value="1"/>
</dbReference>
<organism evidence="1 2">
    <name type="scientific">Hymenobacter glaciei</name>
    <dbReference type="NCBI Taxonomy" id="877209"/>
    <lineage>
        <taxon>Bacteria</taxon>
        <taxon>Pseudomonadati</taxon>
        <taxon>Bacteroidota</taxon>
        <taxon>Cytophagia</taxon>
        <taxon>Cytophagales</taxon>
        <taxon>Hymenobacteraceae</taxon>
        <taxon>Hymenobacter</taxon>
    </lineage>
</organism>
<reference evidence="2" key="1">
    <citation type="journal article" date="2019" name="Int. J. Syst. Evol. Microbiol.">
        <title>The Global Catalogue of Microorganisms (GCM) 10K type strain sequencing project: providing services to taxonomists for standard genome sequencing and annotation.</title>
        <authorList>
            <consortium name="The Broad Institute Genomics Platform"/>
            <consortium name="The Broad Institute Genome Sequencing Center for Infectious Disease"/>
            <person name="Wu L."/>
            <person name="Ma J."/>
        </authorList>
    </citation>
    <scope>NUCLEOTIDE SEQUENCE [LARGE SCALE GENOMIC DNA]</scope>
    <source>
        <strain evidence="2">JCM 17225</strain>
    </source>
</reference>
<dbReference type="Proteomes" id="UP001501469">
    <property type="component" value="Unassembled WGS sequence"/>
</dbReference>
<comment type="caution">
    <text evidence="1">The sequence shown here is derived from an EMBL/GenBank/DDBJ whole genome shotgun (WGS) entry which is preliminary data.</text>
</comment>
<accession>A0ABP7UHS3</accession>
<protein>
    <recommendedName>
        <fullName evidence="3">Secretion system C-terminal sorting domain-containing protein</fullName>
    </recommendedName>
</protein>
<name>A0ABP7UHS3_9BACT</name>
<evidence type="ECO:0000313" key="2">
    <source>
        <dbReference type="Proteomes" id="UP001501469"/>
    </source>
</evidence>
<evidence type="ECO:0000313" key="1">
    <source>
        <dbReference type="EMBL" id="GAA4043717.1"/>
    </source>
</evidence>